<dbReference type="EMBL" id="QURN01000015">
    <property type="protein sequence ID" value="RFC65631.1"/>
    <property type="molecule type" value="Genomic_DNA"/>
</dbReference>
<reference evidence="2" key="1">
    <citation type="submission" date="2018-08" db="EMBL/GenBank/DDBJ databases">
        <authorList>
            <person name="Im W.T."/>
        </authorList>
    </citation>
    <scope>NUCLEOTIDE SEQUENCE [LARGE SCALE GENOMIC DNA]</scope>
    <source>
        <strain evidence="2">LA-28</strain>
    </source>
</reference>
<evidence type="ECO:0000313" key="2">
    <source>
        <dbReference type="Proteomes" id="UP000262379"/>
    </source>
</evidence>
<dbReference type="Proteomes" id="UP000262379">
    <property type="component" value="Unassembled WGS sequence"/>
</dbReference>
<sequence>MNDNEPPVIWIIVGRVTRRKGGEESEVHVLLQAPDEDSAVRIALNGLQSEGFAEAQLDQIGELEDEPDDEPYLSAYQGALEGEVAIVMA</sequence>
<evidence type="ECO:0000313" key="1">
    <source>
        <dbReference type="EMBL" id="RFC65631.1"/>
    </source>
</evidence>
<dbReference type="RefSeq" id="WP_116625242.1">
    <property type="nucleotide sequence ID" value="NZ_QURN01000015.1"/>
</dbReference>
<keyword evidence="2" id="KW-1185">Reference proteome</keyword>
<name>A0A371X8V8_9HYPH</name>
<proteinExistence type="predicted"/>
<comment type="caution">
    <text evidence="1">The sequence shown here is derived from an EMBL/GenBank/DDBJ whole genome shotgun (WGS) entry which is preliminary data.</text>
</comment>
<accession>A0A371X8V8</accession>
<dbReference type="AlphaFoldDB" id="A0A371X8V8"/>
<protein>
    <submittedName>
        <fullName evidence="1">Transcriptional regulator</fullName>
    </submittedName>
</protein>
<gene>
    <name evidence="1" type="ORF">DY251_17275</name>
</gene>
<organism evidence="1 2">
    <name type="scientific">Mesorhizobium denitrificans</name>
    <dbReference type="NCBI Taxonomy" id="2294114"/>
    <lineage>
        <taxon>Bacteria</taxon>
        <taxon>Pseudomonadati</taxon>
        <taxon>Pseudomonadota</taxon>
        <taxon>Alphaproteobacteria</taxon>
        <taxon>Hyphomicrobiales</taxon>
        <taxon>Phyllobacteriaceae</taxon>
        <taxon>Mesorhizobium</taxon>
    </lineage>
</organism>